<dbReference type="AlphaFoldDB" id="A0AAU3HSA1"/>
<protein>
    <submittedName>
        <fullName evidence="2">Uncharacterized protein</fullName>
    </submittedName>
</protein>
<sequence>MRRELVQKKHDKKSEPRGRAPEEMPGEPEQRPRPEVRKDIARTWWPDG</sequence>
<feature type="compositionally biased region" description="Basic and acidic residues" evidence="1">
    <location>
        <begin position="1"/>
        <end position="41"/>
    </location>
</feature>
<organism evidence="2">
    <name type="scientific">Streptomyces sp. NBC_01393</name>
    <dbReference type="NCBI Taxonomy" id="2903851"/>
    <lineage>
        <taxon>Bacteria</taxon>
        <taxon>Bacillati</taxon>
        <taxon>Actinomycetota</taxon>
        <taxon>Actinomycetes</taxon>
        <taxon>Kitasatosporales</taxon>
        <taxon>Streptomycetaceae</taxon>
        <taxon>Streptomyces</taxon>
    </lineage>
</organism>
<evidence type="ECO:0000313" key="2">
    <source>
        <dbReference type="EMBL" id="WTZ07073.1"/>
    </source>
</evidence>
<feature type="region of interest" description="Disordered" evidence="1">
    <location>
        <begin position="1"/>
        <end position="48"/>
    </location>
</feature>
<name>A0AAU3HSA1_9ACTN</name>
<proteinExistence type="predicted"/>
<evidence type="ECO:0000256" key="1">
    <source>
        <dbReference type="SAM" id="MobiDB-lite"/>
    </source>
</evidence>
<dbReference type="EMBL" id="CP109546">
    <property type="protein sequence ID" value="WTZ07073.1"/>
    <property type="molecule type" value="Genomic_DNA"/>
</dbReference>
<reference evidence="2" key="1">
    <citation type="submission" date="2022-10" db="EMBL/GenBank/DDBJ databases">
        <title>The complete genomes of actinobacterial strains from the NBC collection.</title>
        <authorList>
            <person name="Joergensen T.S."/>
            <person name="Alvarez Arevalo M."/>
            <person name="Sterndorff E.B."/>
            <person name="Faurdal D."/>
            <person name="Vuksanovic O."/>
            <person name="Mourched A.-S."/>
            <person name="Charusanti P."/>
            <person name="Shaw S."/>
            <person name="Blin K."/>
            <person name="Weber T."/>
        </authorList>
    </citation>
    <scope>NUCLEOTIDE SEQUENCE</scope>
    <source>
        <strain evidence="2">NBC_01393</strain>
    </source>
</reference>
<accession>A0AAU3HSA1</accession>
<gene>
    <name evidence="2" type="ORF">OG699_03100</name>
</gene>